<dbReference type="HOGENOM" id="CLU_020684_0_0_1"/>
<feature type="region of interest" description="Disordered" evidence="1">
    <location>
        <begin position="21"/>
        <end position="51"/>
    </location>
</feature>
<evidence type="ECO:0000313" key="4">
    <source>
        <dbReference type="Proteomes" id="UP000053110"/>
    </source>
</evidence>
<evidence type="ECO:0000313" key="3">
    <source>
        <dbReference type="EMBL" id="SUZ08083.1"/>
    </source>
</evidence>
<dbReference type="Proteomes" id="UP000053110">
    <property type="component" value="Unassembled WGS sequence"/>
</dbReference>
<reference evidence="3" key="3">
    <citation type="submission" date="2018-07" db="EMBL/GenBank/DDBJ databases">
        <authorList>
            <person name="Quirk P.G."/>
            <person name="Krulwich T.A."/>
        </authorList>
    </citation>
    <scope>NUCLEOTIDE SEQUENCE</scope>
    <source>
        <strain evidence="3">96224</strain>
    </source>
</reference>
<dbReference type="EMBL" id="UIGY01000009">
    <property type="protein sequence ID" value="SUZ08083.1"/>
    <property type="molecule type" value="Genomic_DNA"/>
</dbReference>
<reference evidence="4" key="1">
    <citation type="journal article" date="2013" name="Nat. Genet.">
        <title>The wheat powdery mildew genome shows the unique evolution of an obligate biotroph.</title>
        <authorList>
            <person name="Wicker T."/>
            <person name="Oberhaensli S."/>
            <person name="Parlange F."/>
            <person name="Buchmann J.P."/>
            <person name="Shatalina M."/>
            <person name="Roffler S."/>
            <person name="Ben-David R."/>
            <person name="Dolezel J."/>
            <person name="Simkova H."/>
            <person name="Schulze-Lefert P."/>
            <person name="Spanu P.D."/>
            <person name="Bruggmann R."/>
            <person name="Amselem J."/>
            <person name="Quesneville H."/>
            <person name="Ver Loren van Themaat E."/>
            <person name="Paape T."/>
            <person name="Shimizu K.K."/>
            <person name="Keller B."/>
        </authorList>
    </citation>
    <scope>NUCLEOTIDE SEQUENCE [LARGE SCALE GENOMIC DNA]</scope>
    <source>
        <strain evidence="4">96224</strain>
    </source>
</reference>
<feature type="compositionally biased region" description="Polar residues" evidence="1">
    <location>
        <begin position="473"/>
        <end position="482"/>
    </location>
</feature>
<feature type="region of interest" description="Disordered" evidence="1">
    <location>
        <begin position="461"/>
        <end position="484"/>
    </location>
</feature>
<protein>
    <submittedName>
        <fullName evidence="3">BgtA-20701</fullName>
    </submittedName>
</protein>
<proteinExistence type="predicted"/>
<feature type="non-terminal residue" evidence="3">
    <location>
        <position position="528"/>
    </location>
</feature>
<evidence type="ECO:0000256" key="1">
    <source>
        <dbReference type="SAM" id="MobiDB-lite"/>
    </source>
</evidence>
<feature type="compositionally biased region" description="Low complexity" evidence="1">
    <location>
        <begin position="30"/>
        <end position="44"/>
    </location>
</feature>
<sequence>MSVQLKPLLLPRLVERRRRGESISDAEFNYSSSSSSYSRSRSASDITSPTTPTFSARGVLRCHSSASSTESYSLPSEAHPMSPNFTEAQTSITSLPDVLEESQDRDYHWEPPVDEAPEVCVCLCRQNSQLFLSHDPYMISESAMITSDTRTTNPDFDYDLDYGGFTDTETSARPNFDKRSDSFTKQLASKIPLFVRRHKPPNTERLFSAPVYSRGDQASLREKRSCSMSNLFRRAFVAQASKFPETSTLPSNPNIKHLKQAEVEAASHTARMVDKARAEATSTPLLPPLMNDAPANFITHTTQLSLQHAPPQGLRKKTGNKIGCEKATIQAPSSQAVKKSLSEPSLEQISHSPGSFRIKIEDLNDEWANKLGHANFTILPEPYIPPTFDINACRKLRKDWDHARFNYTKHLLRTGEHYGITSQIYQLTEEKWNATDKIWQRYHEITVENMIENGSGAFKSTSTCPWDEEEHSTNTSPNNLSRHGNKYSLLGDQNIIGPMVQAAATLRRTPPTKTRLLNYITRKLPFSS</sequence>
<reference evidence="2" key="2">
    <citation type="submission" date="2013-01" db="EMBL/GenBank/DDBJ databases">
        <title>The wheat powdery mildew genome reveals unique evolution of an obligate biotroph.</title>
        <authorList>
            <person name="Oberhaensli S."/>
            <person name="Wicker T."/>
            <person name="Keller B."/>
        </authorList>
    </citation>
    <scope>NUCLEOTIDE SEQUENCE</scope>
    <source>
        <strain evidence="2">96224</strain>
    </source>
</reference>
<name>A0A061HL52_BLUGR</name>
<dbReference type="EMBL" id="KE374664">
    <property type="protein sequence ID" value="EPQ66889.1"/>
    <property type="molecule type" value="Genomic_DNA"/>
</dbReference>
<evidence type="ECO:0000313" key="2">
    <source>
        <dbReference type="EMBL" id="EPQ66889.1"/>
    </source>
</evidence>
<accession>A0A061HL52</accession>
<organism evidence="3">
    <name type="scientific">Blumeria graminis f. sp. tritici 96224</name>
    <dbReference type="NCBI Taxonomy" id="1268274"/>
    <lineage>
        <taxon>Eukaryota</taxon>
        <taxon>Fungi</taxon>
        <taxon>Dikarya</taxon>
        <taxon>Ascomycota</taxon>
        <taxon>Pezizomycotina</taxon>
        <taxon>Leotiomycetes</taxon>
        <taxon>Erysiphales</taxon>
        <taxon>Erysiphaceae</taxon>
        <taxon>Blumeria</taxon>
    </lineage>
</organism>
<dbReference type="OrthoDB" id="3882058at2759"/>
<gene>
    <name evidence="2" type="ORF">BGT96224_A20701</name>
    <name evidence="3" type="ORF">BGT96224V2_LOCUS1245</name>
</gene>
<dbReference type="AlphaFoldDB" id="A0A061HL52"/>